<feature type="domain" description="TH1" evidence="9">
    <location>
        <begin position="895"/>
        <end position="1079"/>
    </location>
</feature>
<dbReference type="PROSITE" id="PS50096">
    <property type="entry name" value="IQ"/>
    <property type="match status" value="3"/>
</dbReference>
<dbReference type="Gene3D" id="1.20.5.4820">
    <property type="match status" value="1"/>
</dbReference>
<dbReference type="InterPro" id="IPR010926">
    <property type="entry name" value="Myosin_TH1"/>
</dbReference>
<dbReference type="PANTHER" id="PTHR13140:SF802">
    <property type="entry name" value="UNCONVENTIONAL MYOSIN-IB ISOFORM X1"/>
    <property type="match status" value="1"/>
</dbReference>
<sequence length="1079" mass="125138">MSVPNGPTRTQTILDNMVGVGDCVLLDPVTEDAFVDNLLLRFRAKDVYTYIGNVVVSVNPYQSLPLYGDKKIDEYRGRNLYELPPHIYAISDDAYRSMRDKNRDQCIIITGESGAGKTEASKIVMQYVAAVSGKGKDIDEVKEQLLQSNPVLEAFGNAKTLRNDNSSRFGKYMDMEFDFKGDPVGGVITNYLLEKSRVIDQSPKERNFHMFYQLLSGAPSLLLEELMLDRDAEKYNFLNQSGCINVDTIDDKKDFAVTQKAMQVLGFSDEEILGIYKLLAAILKLGNIQFECYTEKSGMEAVKILQEKEMIEICDLLDCEPNDILQSLTKRSMMGGKGDKVVTSLDPSHAVYGRNAVCKAIYARLFEWIIKTINESIRVSKTKRKVMGVLDIYGFEIFQNNSFEQFIINYCNEKLQQIFIELTLKEEQDEYVQEGIEWTHIEYFNNAVICDLIEKNNKGILAMLDDECLRPGTVTDITFLNKLNSSPFIANQKFYESRTKMKSDKSILHHCFRVKHYAGDVTYNVNGFIDKNNDLLFRDLSQAMYKCDHLLLKLLFPEGNPEQYSKKRPPTAGYQFKNSIAELMKNLLAKNPNYIRCIKPNDFKKPDTYDETIIRHQVRYLGLMENVRVRRAGYAFRQPYELCLQRYKMLCPRTWPNWNGTLKNGVTEILIHNRIPTAEFSFGRTKIFIRSPRTLFDLEEWRRRKLNDIATIIQKTFRGWRQWRSYQELRNATIVVQKRVRGHQAKTRYRKMRRAAIIIAAYWRGTVARKEKRRLKYEAKCKWAIGVIVKFYLGWKIRKEYRKKFRSNAGPKIYDFLKKRMKMRFLLKIRDNLPSMSPLDTKWPKCSPLYEETSNELKQIFIRWRAMKYRKKFDESTRHRIGEKVSASGLFKDKKELYPSSVAVPYQGDYVRLQNNSKFKRAAQTSNDQHIQFSDILTKLNRSNGKGVPTLFVVSSSSIQLLDSKTLEKKYRVPLTEITNLSVSPYNDGLFAIHVNKGNPSNKKGDFLFVSDKVIEIITKLHRAVQQATNKAISVVINNKFPLHFNGSQIQLAYTCIDKRQTRKDPVCKRKGKRFDVVV</sequence>
<evidence type="ECO:0000256" key="3">
    <source>
        <dbReference type="ARBA" id="ARBA00022840"/>
    </source>
</evidence>
<dbReference type="SUPFAM" id="SSF52540">
    <property type="entry name" value="P-loop containing nucleoside triphosphate hydrolases"/>
    <property type="match status" value="1"/>
</dbReference>
<feature type="binding site" evidence="7">
    <location>
        <begin position="111"/>
        <end position="118"/>
    </location>
    <ligand>
        <name>ATP</name>
        <dbReference type="ChEBI" id="CHEBI:30616"/>
    </ligand>
</feature>
<dbReference type="InterPro" id="IPR027417">
    <property type="entry name" value="P-loop_NTPase"/>
</dbReference>
<dbReference type="InterPro" id="IPR036072">
    <property type="entry name" value="MYSc_Myo1"/>
</dbReference>
<keyword evidence="2 7" id="KW-0547">Nucleotide-binding</keyword>
<accession>A0ABM0MZE5</accession>
<dbReference type="Pfam" id="PF00063">
    <property type="entry name" value="Myosin_head"/>
    <property type="match status" value="1"/>
</dbReference>
<feature type="domain" description="Myosin motor" evidence="8">
    <location>
        <begin position="18"/>
        <end position="703"/>
    </location>
</feature>
<evidence type="ECO:0000256" key="7">
    <source>
        <dbReference type="PROSITE-ProRule" id="PRU00782"/>
    </source>
</evidence>
<evidence type="ECO:0000313" key="10">
    <source>
        <dbReference type="Proteomes" id="UP000694865"/>
    </source>
</evidence>
<organism evidence="10 11">
    <name type="scientific">Saccoglossus kowalevskii</name>
    <name type="common">Acorn worm</name>
    <dbReference type="NCBI Taxonomy" id="10224"/>
    <lineage>
        <taxon>Eukaryota</taxon>
        <taxon>Metazoa</taxon>
        <taxon>Hemichordata</taxon>
        <taxon>Enteropneusta</taxon>
        <taxon>Harrimaniidae</taxon>
        <taxon>Saccoglossus</taxon>
    </lineage>
</organism>
<evidence type="ECO:0000256" key="5">
    <source>
        <dbReference type="ARBA" id="ARBA00023175"/>
    </source>
</evidence>
<dbReference type="PRINTS" id="PR00193">
    <property type="entry name" value="MYOSINHEAVY"/>
</dbReference>
<proteinExistence type="inferred from homology"/>
<dbReference type="InterPro" id="IPR036961">
    <property type="entry name" value="Kinesin_motor_dom_sf"/>
</dbReference>
<gene>
    <name evidence="11" type="primary">LOC100374351</name>
</gene>
<dbReference type="Gene3D" id="1.20.5.190">
    <property type="match status" value="1"/>
</dbReference>
<comment type="similarity">
    <text evidence="1 7">Belongs to the TRAFAC class myosin-kinesin ATPase superfamily. Myosin family.</text>
</comment>
<dbReference type="SMART" id="SM00015">
    <property type="entry name" value="IQ"/>
    <property type="match status" value="4"/>
</dbReference>
<dbReference type="InterPro" id="IPR001609">
    <property type="entry name" value="Myosin_head_motor_dom-like"/>
</dbReference>
<dbReference type="InterPro" id="IPR000048">
    <property type="entry name" value="IQ_motif_EF-hand-BS"/>
</dbReference>
<feature type="region of interest" description="Actin-binding" evidence="7">
    <location>
        <begin position="580"/>
        <end position="602"/>
    </location>
</feature>
<protein>
    <submittedName>
        <fullName evidence="11">Unconventional myosin-Ib-like</fullName>
    </submittedName>
</protein>
<evidence type="ECO:0000256" key="1">
    <source>
        <dbReference type="ARBA" id="ARBA00008314"/>
    </source>
</evidence>
<keyword evidence="3 7" id="KW-0067">ATP-binding</keyword>
<keyword evidence="6 7" id="KW-0009">Actin-binding</keyword>
<dbReference type="PROSITE" id="PS51456">
    <property type="entry name" value="MYOSIN_MOTOR"/>
    <property type="match status" value="1"/>
</dbReference>
<dbReference type="Pfam" id="PF00612">
    <property type="entry name" value="IQ"/>
    <property type="match status" value="3"/>
</dbReference>
<name>A0ABM0MZE5_SACKO</name>
<dbReference type="Pfam" id="PF06017">
    <property type="entry name" value="Myosin_TH1"/>
    <property type="match status" value="1"/>
</dbReference>
<dbReference type="CDD" id="cd23767">
    <property type="entry name" value="IQCD"/>
    <property type="match status" value="1"/>
</dbReference>
<dbReference type="RefSeq" id="XP_006825386.1">
    <property type="nucleotide sequence ID" value="XM_006825323.1"/>
</dbReference>
<evidence type="ECO:0000313" key="11">
    <source>
        <dbReference type="RefSeq" id="XP_006825386.1"/>
    </source>
</evidence>
<evidence type="ECO:0000259" key="8">
    <source>
        <dbReference type="PROSITE" id="PS51456"/>
    </source>
</evidence>
<dbReference type="Gene3D" id="1.20.120.720">
    <property type="entry name" value="Myosin VI head, motor domain, U50 subdomain"/>
    <property type="match status" value="1"/>
</dbReference>
<keyword evidence="5 7" id="KW-0505">Motor protein</keyword>
<dbReference type="Gene3D" id="3.40.850.10">
    <property type="entry name" value="Kinesin motor domain"/>
    <property type="match status" value="1"/>
</dbReference>
<dbReference type="Gene3D" id="1.20.58.530">
    <property type="match status" value="1"/>
</dbReference>
<dbReference type="CDD" id="cd01378">
    <property type="entry name" value="MYSc_Myo1"/>
    <property type="match status" value="1"/>
</dbReference>
<dbReference type="SMART" id="SM00242">
    <property type="entry name" value="MYSc"/>
    <property type="match status" value="1"/>
</dbReference>
<dbReference type="PROSITE" id="PS51757">
    <property type="entry name" value="TH1"/>
    <property type="match status" value="1"/>
</dbReference>
<dbReference type="PANTHER" id="PTHR13140">
    <property type="entry name" value="MYOSIN"/>
    <property type="match status" value="1"/>
</dbReference>
<evidence type="ECO:0000256" key="2">
    <source>
        <dbReference type="ARBA" id="ARBA00022741"/>
    </source>
</evidence>
<evidence type="ECO:0000259" key="9">
    <source>
        <dbReference type="PROSITE" id="PS51757"/>
    </source>
</evidence>
<dbReference type="GeneID" id="100374351"/>
<keyword evidence="10" id="KW-1185">Reference proteome</keyword>
<dbReference type="Proteomes" id="UP000694865">
    <property type="component" value="Unplaced"/>
</dbReference>
<evidence type="ECO:0000256" key="4">
    <source>
        <dbReference type="ARBA" id="ARBA00023123"/>
    </source>
</evidence>
<reference evidence="11" key="1">
    <citation type="submission" date="2025-08" db="UniProtKB">
        <authorList>
            <consortium name="RefSeq"/>
        </authorList>
    </citation>
    <scope>IDENTIFICATION</scope>
    <source>
        <tissue evidence="11">Testes</tissue>
    </source>
</reference>
<evidence type="ECO:0000256" key="6">
    <source>
        <dbReference type="ARBA" id="ARBA00023203"/>
    </source>
</evidence>
<dbReference type="Gene3D" id="1.10.10.820">
    <property type="match status" value="1"/>
</dbReference>
<keyword evidence="4 7" id="KW-0518">Myosin</keyword>